<accession>A0AA41UNA4</accession>
<dbReference type="PANTHER" id="PTHR35866">
    <property type="entry name" value="PUTATIVE-RELATED"/>
    <property type="match status" value="1"/>
</dbReference>
<evidence type="ECO:0000313" key="1">
    <source>
        <dbReference type="EMBL" id="MCJ8499333.1"/>
    </source>
</evidence>
<organism evidence="1 2">
    <name type="scientific">Desulfatitalea alkaliphila</name>
    <dbReference type="NCBI Taxonomy" id="2929485"/>
    <lineage>
        <taxon>Bacteria</taxon>
        <taxon>Pseudomonadati</taxon>
        <taxon>Thermodesulfobacteriota</taxon>
        <taxon>Desulfobacteria</taxon>
        <taxon>Desulfobacterales</taxon>
        <taxon>Desulfosarcinaceae</taxon>
        <taxon>Desulfatitalea</taxon>
    </lineage>
</organism>
<dbReference type="PANTHER" id="PTHR35866:SF1">
    <property type="entry name" value="YKGJ FAMILY CYSTEINE CLUSTER PROTEIN"/>
    <property type="match status" value="1"/>
</dbReference>
<proteinExistence type="predicted"/>
<keyword evidence="2" id="KW-1185">Reference proteome</keyword>
<evidence type="ECO:0000313" key="2">
    <source>
        <dbReference type="Proteomes" id="UP001165427"/>
    </source>
</evidence>
<dbReference type="RefSeq" id="WP_246902571.1">
    <property type="nucleotide sequence ID" value="NZ_JALJRB010000002.1"/>
</dbReference>
<sequence length="242" mass="26761">MESMDSPEISAVAPEDTFTFDCHPGVPCFNACCRDLNQALTPYDVLQLRRYLGLSWQIFARDYAAVHTGPSSGLPVVTLRFGDRSDGRCPFVTAQGCRVYPARPTSCRLYPLARGLHRNRADGRLTVHYALLREPHCRGFEQSQRRTVADWIDDQELTAGLAANDALMELIARKNQYLPGPLPPGQRQWVLMALYDLDGLKAAASQNSLPAGEPSGPPPLAAEDDGPWLQWGLAWIQGVLFP</sequence>
<gene>
    <name evidence="1" type="ORF">MRX98_01995</name>
</gene>
<reference evidence="1" key="1">
    <citation type="submission" date="2022-04" db="EMBL/GenBank/DDBJ databases">
        <title>Desulfatitalea alkaliphila sp. nov., a novel anaerobic sulfate-reducing bacterium isolated from terrestrial mud volcano, Taman Peninsula, Russia.</title>
        <authorList>
            <person name="Khomyakova M.A."/>
            <person name="Merkel A.Y."/>
            <person name="Slobodkin A.I."/>
        </authorList>
    </citation>
    <scope>NUCLEOTIDE SEQUENCE</scope>
    <source>
        <strain evidence="1">M08but</strain>
    </source>
</reference>
<protein>
    <submittedName>
        <fullName evidence="1">YkgJ family cysteine cluster protein</fullName>
    </submittedName>
</protein>
<name>A0AA41UNA4_9BACT</name>
<dbReference type="Proteomes" id="UP001165427">
    <property type="component" value="Unassembled WGS sequence"/>
</dbReference>
<comment type="caution">
    <text evidence="1">The sequence shown here is derived from an EMBL/GenBank/DDBJ whole genome shotgun (WGS) entry which is preliminary data.</text>
</comment>
<dbReference type="InterPro" id="IPR005358">
    <property type="entry name" value="Puta_zinc/iron-chelating_dom"/>
</dbReference>
<dbReference type="Pfam" id="PF03692">
    <property type="entry name" value="CxxCxxCC"/>
    <property type="match status" value="1"/>
</dbReference>
<dbReference type="AlphaFoldDB" id="A0AA41UNA4"/>
<dbReference type="EMBL" id="JALJRB010000002">
    <property type="protein sequence ID" value="MCJ8499333.1"/>
    <property type="molecule type" value="Genomic_DNA"/>
</dbReference>